<dbReference type="Proteomes" id="UP001592581">
    <property type="component" value="Unassembled WGS sequence"/>
</dbReference>
<feature type="domain" description="PPM-type phosphatase" evidence="3">
    <location>
        <begin position="306"/>
        <end position="527"/>
    </location>
</feature>
<evidence type="ECO:0000259" key="3">
    <source>
        <dbReference type="SMART" id="SM00331"/>
    </source>
</evidence>
<comment type="caution">
    <text evidence="4">The sequence shown here is derived from an EMBL/GenBank/DDBJ whole genome shotgun (WGS) entry which is preliminary data.</text>
</comment>
<dbReference type="InterPro" id="IPR036457">
    <property type="entry name" value="PPM-type-like_dom_sf"/>
</dbReference>
<evidence type="ECO:0000256" key="1">
    <source>
        <dbReference type="ARBA" id="ARBA00022801"/>
    </source>
</evidence>
<dbReference type="InterPro" id="IPR029016">
    <property type="entry name" value="GAF-like_dom_sf"/>
</dbReference>
<evidence type="ECO:0000256" key="2">
    <source>
        <dbReference type="SAM" id="MobiDB-lite"/>
    </source>
</evidence>
<dbReference type="PANTHER" id="PTHR43156">
    <property type="entry name" value="STAGE II SPORULATION PROTEIN E-RELATED"/>
    <property type="match status" value="1"/>
</dbReference>
<name>A0ABV6XMJ5_9ACTN</name>
<dbReference type="PANTHER" id="PTHR43156:SF2">
    <property type="entry name" value="STAGE II SPORULATION PROTEIN E"/>
    <property type="match status" value="1"/>
</dbReference>
<feature type="region of interest" description="Disordered" evidence="2">
    <location>
        <begin position="1"/>
        <end position="51"/>
    </location>
</feature>
<reference evidence="4 5" key="1">
    <citation type="submission" date="2024-06" db="EMBL/GenBank/DDBJ databases">
        <authorList>
            <person name="Lee S.D."/>
        </authorList>
    </citation>
    <scope>NUCLEOTIDE SEQUENCE [LARGE SCALE GENOMIC DNA]</scope>
    <source>
        <strain evidence="4 5">N1-10</strain>
    </source>
</reference>
<keyword evidence="1 4" id="KW-0378">Hydrolase</keyword>
<gene>
    <name evidence="4" type="ORF">ABUW04_14205</name>
</gene>
<sequence>MADSPSPRTGRTLDDCTLDGQAPAVPAPKTPVDTAPPAADPIDRGPAAGTEQSELTTLYELTERLTAASGLEETLRGALQAGAAILGAQRGMLLLADAPAHGPDGVDAPEGLAAFGTIDSPGTTIGYGLDRPALGALETVPRDSGPYAGLLGGAAQAMTLGLLGPGPTAARGGTGVVGDRFQQVAGQLGIDASFALPLVAPGEGGDPFGAAIWFFSAAPGAPDAAAAGTAVAGTAVSGTAVSGTAVSGTAVSGAVRTAPTESQQRLAALYCAAASRLIAKEIERDRLRRTTEALRRGLLPDRLPRVPGIQLAARCLPAGLDLSAGSDWYDALALPDGSLALSVGSVNGGGPDCAAAMGRIRAALRAYAVLEGEDPVSVLGDLELLLKTTEPARTATALYAYLDPRTRQLSIAGAGQCPPLLVTSFGASFVETSLSAPLGMLSCWEAPGVELRADRGDLLLLYTEGLARRCGNSLHAGQAKLRSAAAAAPREARHDPDRFCAHLLSTCLDGADGPAGADDIVLLAAGFE</sequence>
<keyword evidence="5" id="KW-1185">Reference proteome</keyword>
<dbReference type="EMBL" id="JBEUKS010000004">
    <property type="protein sequence ID" value="MFC1439412.1"/>
    <property type="molecule type" value="Genomic_DNA"/>
</dbReference>
<dbReference type="Pfam" id="PF07228">
    <property type="entry name" value="SpoIIE"/>
    <property type="match status" value="1"/>
</dbReference>
<dbReference type="GO" id="GO:0004722">
    <property type="term" value="F:protein serine/threonine phosphatase activity"/>
    <property type="evidence" value="ECO:0007669"/>
    <property type="project" value="UniProtKB-EC"/>
</dbReference>
<evidence type="ECO:0000313" key="4">
    <source>
        <dbReference type="EMBL" id="MFC1439412.1"/>
    </source>
</evidence>
<dbReference type="RefSeq" id="WP_380564829.1">
    <property type="nucleotide sequence ID" value="NZ_JBEUKS010000004.1"/>
</dbReference>
<dbReference type="Gene3D" id="3.60.40.10">
    <property type="entry name" value="PPM-type phosphatase domain"/>
    <property type="match status" value="1"/>
</dbReference>
<dbReference type="InterPro" id="IPR052016">
    <property type="entry name" value="Bact_Sigma-Reg"/>
</dbReference>
<dbReference type="EC" id="3.1.3.16" evidence="4"/>
<protein>
    <submittedName>
        <fullName evidence="4">PP2C family protein-serine/threonine phosphatase</fullName>
        <ecNumber evidence="4">3.1.3.16</ecNumber>
    </submittedName>
</protein>
<accession>A0ABV6XMJ5</accession>
<evidence type="ECO:0000313" key="5">
    <source>
        <dbReference type="Proteomes" id="UP001592581"/>
    </source>
</evidence>
<organism evidence="4 5">
    <name type="scientific">Streptacidiphilus jeojiensis</name>
    <dbReference type="NCBI Taxonomy" id="3229225"/>
    <lineage>
        <taxon>Bacteria</taxon>
        <taxon>Bacillati</taxon>
        <taxon>Actinomycetota</taxon>
        <taxon>Actinomycetes</taxon>
        <taxon>Kitasatosporales</taxon>
        <taxon>Streptomycetaceae</taxon>
        <taxon>Streptacidiphilus</taxon>
    </lineage>
</organism>
<dbReference type="Gene3D" id="3.30.450.40">
    <property type="match status" value="1"/>
</dbReference>
<dbReference type="InterPro" id="IPR001932">
    <property type="entry name" value="PPM-type_phosphatase-like_dom"/>
</dbReference>
<proteinExistence type="predicted"/>
<dbReference type="SMART" id="SM00331">
    <property type="entry name" value="PP2C_SIG"/>
    <property type="match status" value="1"/>
</dbReference>